<dbReference type="InterPro" id="IPR001878">
    <property type="entry name" value="Znf_CCHC"/>
</dbReference>
<dbReference type="PROSITE" id="PS50158">
    <property type="entry name" value="ZF_CCHC"/>
    <property type="match status" value="1"/>
</dbReference>
<keyword evidence="1" id="KW-0479">Metal-binding</keyword>
<evidence type="ECO:0000256" key="1">
    <source>
        <dbReference type="PROSITE-ProRule" id="PRU00047"/>
    </source>
</evidence>
<dbReference type="Pfam" id="PF00098">
    <property type="entry name" value="zf-CCHC"/>
    <property type="match status" value="1"/>
</dbReference>
<feature type="compositionally biased region" description="Acidic residues" evidence="2">
    <location>
        <begin position="157"/>
        <end position="167"/>
    </location>
</feature>
<name>U1GF50_ENDPU</name>
<evidence type="ECO:0000259" key="3">
    <source>
        <dbReference type="PROSITE" id="PS50158"/>
    </source>
</evidence>
<accession>U1GF50</accession>
<dbReference type="SMART" id="SM00343">
    <property type="entry name" value="ZnF_C2HC"/>
    <property type="match status" value="1"/>
</dbReference>
<dbReference type="GO" id="GO:0003676">
    <property type="term" value="F:nucleic acid binding"/>
    <property type="evidence" value="ECO:0007669"/>
    <property type="project" value="InterPro"/>
</dbReference>
<feature type="domain" description="CCHC-type" evidence="3">
    <location>
        <begin position="133"/>
        <end position="148"/>
    </location>
</feature>
<dbReference type="EMBL" id="KE721320">
    <property type="protein sequence ID" value="ERF70366.1"/>
    <property type="molecule type" value="Genomic_DNA"/>
</dbReference>
<dbReference type="GO" id="GO:0008270">
    <property type="term" value="F:zinc ion binding"/>
    <property type="evidence" value="ECO:0007669"/>
    <property type="project" value="UniProtKB-KW"/>
</dbReference>
<evidence type="ECO:0000313" key="4">
    <source>
        <dbReference type="EMBL" id="ERF70366.1"/>
    </source>
</evidence>
<dbReference type="OrthoDB" id="3265539at2759"/>
<dbReference type="AlphaFoldDB" id="U1GF50"/>
<dbReference type="InterPro" id="IPR036875">
    <property type="entry name" value="Znf_CCHC_sf"/>
</dbReference>
<feature type="region of interest" description="Disordered" evidence="2">
    <location>
        <begin position="153"/>
        <end position="180"/>
    </location>
</feature>
<dbReference type="Proteomes" id="UP000019373">
    <property type="component" value="Unassembled WGS sequence"/>
</dbReference>
<keyword evidence="1" id="KW-0862">Zinc</keyword>
<dbReference type="RefSeq" id="XP_007803987.1">
    <property type="nucleotide sequence ID" value="XM_007805796.1"/>
</dbReference>
<evidence type="ECO:0000313" key="5">
    <source>
        <dbReference type="Proteomes" id="UP000019373"/>
    </source>
</evidence>
<dbReference type="SUPFAM" id="SSF57756">
    <property type="entry name" value="Retrovirus zinc finger-like domains"/>
    <property type="match status" value="1"/>
</dbReference>
<keyword evidence="1" id="KW-0863">Zinc-finger</keyword>
<gene>
    <name evidence="4" type="ORF">EPUS_09498</name>
</gene>
<protein>
    <recommendedName>
        <fullName evidence="3">CCHC-type domain-containing protein</fullName>
    </recommendedName>
</protein>
<reference evidence="5" key="1">
    <citation type="journal article" date="2014" name="BMC Genomics">
        <title>Genome characteristics reveal the impact of lichenization on lichen-forming fungus Endocarpon pusillum Hedwig (Verrucariales, Ascomycota).</title>
        <authorList>
            <person name="Wang Y.-Y."/>
            <person name="Liu B."/>
            <person name="Zhang X.-Y."/>
            <person name="Zhou Q.-M."/>
            <person name="Zhang T."/>
            <person name="Li H."/>
            <person name="Yu Y.-F."/>
            <person name="Zhang X.-L."/>
            <person name="Hao X.-Y."/>
            <person name="Wang M."/>
            <person name="Wang L."/>
            <person name="Wei J.-C."/>
        </authorList>
    </citation>
    <scope>NUCLEOTIDE SEQUENCE [LARGE SCALE GENOMIC DNA]</scope>
    <source>
        <strain evidence="5">Z07020 / HMAS-L-300199</strain>
    </source>
</reference>
<evidence type="ECO:0000256" key="2">
    <source>
        <dbReference type="SAM" id="MobiDB-lite"/>
    </source>
</evidence>
<proteinExistence type="predicted"/>
<dbReference type="GeneID" id="19244288"/>
<keyword evidence="5" id="KW-1185">Reference proteome</keyword>
<dbReference type="Gene3D" id="4.10.60.10">
    <property type="entry name" value="Zinc finger, CCHC-type"/>
    <property type="match status" value="1"/>
</dbReference>
<dbReference type="HOGENOM" id="CLU_1496195_0_0_1"/>
<feature type="region of interest" description="Disordered" evidence="2">
    <location>
        <begin position="73"/>
        <end position="95"/>
    </location>
</feature>
<sequence length="180" mass="20284">MEQAFRESNALQRQRAKTAYAALRQGDQLFDAFWADFTRLALQIGKSTQDQYKNLQEKMFAELLRELSSLRPSTRRLERGAPPAPARNTPDKTVYPSPLALTAGLLQRSPSPGQATRLKLKRVSFKKDDTVTCFYCNKPGHLRPDCPDLHVNKIEEAESDFGDESSGPDEKPAESENEMP</sequence>
<organism evidence="4 5">
    <name type="scientific">Endocarpon pusillum (strain Z07020 / HMAS-L-300199)</name>
    <name type="common">Lichen-forming fungus</name>
    <dbReference type="NCBI Taxonomy" id="1263415"/>
    <lineage>
        <taxon>Eukaryota</taxon>
        <taxon>Fungi</taxon>
        <taxon>Dikarya</taxon>
        <taxon>Ascomycota</taxon>
        <taxon>Pezizomycotina</taxon>
        <taxon>Eurotiomycetes</taxon>
        <taxon>Chaetothyriomycetidae</taxon>
        <taxon>Verrucariales</taxon>
        <taxon>Verrucariaceae</taxon>
        <taxon>Endocarpon</taxon>
    </lineage>
</organism>